<dbReference type="Pfam" id="PF13490">
    <property type="entry name" value="zf-HC2"/>
    <property type="match status" value="1"/>
</dbReference>
<proteinExistence type="predicted"/>
<keyword evidence="1" id="KW-1133">Transmembrane helix</keyword>
<keyword evidence="4" id="KW-1185">Reference proteome</keyword>
<reference evidence="3 4" key="1">
    <citation type="submission" date="2018-07" db="EMBL/GenBank/DDBJ databases">
        <title>Draft genome sequence of Ancylomarina sp. M1P.</title>
        <authorList>
            <person name="Yadav S."/>
            <person name="Villanueva L."/>
            <person name="Damste J.S.S."/>
        </authorList>
    </citation>
    <scope>NUCLEOTIDE SEQUENCE [LARGE SCALE GENOMIC DNA]</scope>
    <source>
        <strain evidence="3 4">M1P</strain>
    </source>
</reference>
<organism evidence="3 4">
    <name type="scientific">Ancylomarina euxinus</name>
    <dbReference type="NCBI Taxonomy" id="2283627"/>
    <lineage>
        <taxon>Bacteria</taxon>
        <taxon>Pseudomonadati</taxon>
        <taxon>Bacteroidota</taxon>
        <taxon>Bacteroidia</taxon>
        <taxon>Marinilabiliales</taxon>
        <taxon>Marinifilaceae</taxon>
        <taxon>Ancylomarina</taxon>
    </lineage>
</organism>
<dbReference type="OrthoDB" id="1120865at2"/>
<protein>
    <submittedName>
        <fullName evidence="3">Zf-HC2 domain-containing protein</fullName>
    </submittedName>
</protein>
<dbReference type="EMBL" id="QQWG01000024">
    <property type="protein sequence ID" value="RRG19190.1"/>
    <property type="molecule type" value="Genomic_DNA"/>
</dbReference>
<dbReference type="AlphaFoldDB" id="A0A425XX31"/>
<keyword evidence="1" id="KW-0472">Membrane</keyword>
<keyword evidence="1" id="KW-0812">Transmembrane</keyword>
<evidence type="ECO:0000256" key="1">
    <source>
        <dbReference type="SAM" id="Phobius"/>
    </source>
</evidence>
<accession>A0A425XX31</accession>
<dbReference type="InterPro" id="IPR027383">
    <property type="entry name" value="Znf_put"/>
</dbReference>
<name>A0A425XX31_9BACT</name>
<dbReference type="Proteomes" id="UP000285794">
    <property type="component" value="Unassembled WGS sequence"/>
</dbReference>
<sequence length="149" mass="17239">MSCITNELIQKYIDEETNLEERVSVKDHLAHCEQCALKLEAQQDMVRDIKKTLNLLTQNNIEIPPMILPLQVNKRRLVLKKRLIYSLSAACVLLFFVMIFPISRDLKQNGISLLQTFDEDYDANLPISQQKMIINVVDPTGKVTEFYVE</sequence>
<feature type="domain" description="Putative zinc-finger" evidence="2">
    <location>
        <begin position="7"/>
        <end position="36"/>
    </location>
</feature>
<feature type="transmembrane region" description="Helical" evidence="1">
    <location>
        <begin position="83"/>
        <end position="102"/>
    </location>
</feature>
<comment type="caution">
    <text evidence="3">The sequence shown here is derived from an EMBL/GenBank/DDBJ whole genome shotgun (WGS) entry which is preliminary data.</text>
</comment>
<dbReference type="RefSeq" id="WP_125031999.1">
    <property type="nucleotide sequence ID" value="NZ_JAPXVP010000021.1"/>
</dbReference>
<evidence type="ECO:0000313" key="3">
    <source>
        <dbReference type="EMBL" id="RRG19190.1"/>
    </source>
</evidence>
<evidence type="ECO:0000259" key="2">
    <source>
        <dbReference type="Pfam" id="PF13490"/>
    </source>
</evidence>
<evidence type="ECO:0000313" key="4">
    <source>
        <dbReference type="Proteomes" id="UP000285794"/>
    </source>
</evidence>
<gene>
    <name evidence="3" type="ORF">DWB61_16455</name>
</gene>